<dbReference type="EMBL" id="CP025958">
    <property type="protein sequence ID" value="AWM41223.1"/>
    <property type="molecule type" value="Genomic_DNA"/>
</dbReference>
<dbReference type="AlphaFoldDB" id="A0A2Z3H5C9"/>
<dbReference type="SUPFAM" id="SSF55486">
    <property type="entry name" value="Metalloproteases ('zincins'), catalytic domain"/>
    <property type="match status" value="1"/>
</dbReference>
<dbReference type="InterPro" id="IPR024079">
    <property type="entry name" value="MetalloPept_cat_dom_sf"/>
</dbReference>
<evidence type="ECO:0000256" key="1">
    <source>
        <dbReference type="SAM" id="MobiDB-lite"/>
    </source>
</evidence>
<reference evidence="3 4" key="1">
    <citation type="submission" date="2018-01" db="EMBL/GenBank/DDBJ databases">
        <title>G. obscuriglobus.</title>
        <authorList>
            <person name="Franke J."/>
            <person name="Blomberg W."/>
            <person name="Selmecki A."/>
        </authorList>
    </citation>
    <scope>NUCLEOTIDE SEQUENCE [LARGE SCALE GENOMIC DNA]</scope>
    <source>
        <strain evidence="3 4">DSM 5831</strain>
    </source>
</reference>
<keyword evidence="2" id="KW-0732">Signal</keyword>
<feature type="region of interest" description="Disordered" evidence="1">
    <location>
        <begin position="561"/>
        <end position="583"/>
    </location>
</feature>
<evidence type="ECO:0000313" key="3">
    <source>
        <dbReference type="EMBL" id="AWM41223.1"/>
    </source>
</evidence>
<feature type="region of interest" description="Disordered" evidence="1">
    <location>
        <begin position="16"/>
        <end position="37"/>
    </location>
</feature>
<dbReference type="RefSeq" id="WP_010048383.1">
    <property type="nucleotide sequence ID" value="NZ_CP025958.1"/>
</dbReference>
<evidence type="ECO:0000313" key="4">
    <source>
        <dbReference type="Proteomes" id="UP000245802"/>
    </source>
</evidence>
<proteinExistence type="predicted"/>
<dbReference type="GO" id="GO:0008237">
    <property type="term" value="F:metallopeptidase activity"/>
    <property type="evidence" value="ECO:0007669"/>
    <property type="project" value="InterPro"/>
</dbReference>
<feature type="compositionally biased region" description="Basic and acidic residues" evidence="1">
    <location>
        <begin position="571"/>
        <end position="583"/>
    </location>
</feature>
<dbReference type="Gene3D" id="3.40.390.10">
    <property type="entry name" value="Collagenase (Catalytic Domain)"/>
    <property type="match status" value="1"/>
</dbReference>
<dbReference type="OrthoDB" id="258913at2"/>
<gene>
    <name evidence="3" type="ORF">C1280_32345</name>
</gene>
<organism evidence="3 4">
    <name type="scientific">Gemmata obscuriglobus</name>
    <dbReference type="NCBI Taxonomy" id="114"/>
    <lineage>
        <taxon>Bacteria</taxon>
        <taxon>Pseudomonadati</taxon>
        <taxon>Planctomycetota</taxon>
        <taxon>Planctomycetia</taxon>
        <taxon>Gemmatales</taxon>
        <taxon>Gemmataceae</taxon>
        <taxon>Gemmata</taxon>
    </lineage>
</organism>
<protein>
    <submittedName>
        <fullName evidence="3">Uncharacterized protein</fullName>
    </submittedName>
</protein>
<dbReference type="Proteomes" id="UP000245802">
    <property type="component" value="Chromosome"/>
</dbReference>
<keyword evidence="4" id="KW-1185">Reference proteome</keyword>
<dbReference type="KEGG" id="gog:C1280_32345"/>
<feature type="signal peptide" evidence="2">
    <location>
        <begin position="1"/>
        <end position="18"/>
    </location>
</feature>
<sequence length="583" mass="63476">MRTLTLLALTACSWPAGAQEPKPQPKAQADKNEPVSGRKTKKIEGFTFLISDEALAADASKYERPPLEVLEHECKHLTKMLSPKAVDLLRRLTVFVNWDERVSLSNGRQGAALATYYGGGPQLQVKEGRHPLQAKTVTIHSLKSLTEQRQPKNDGRAKSLLLHEFAHAVHDQLFGFDHAGIRAAYEQAMERRLYEKDFYAATNRMEFFAELSCAYLDQLHHYPHNRAELKKHDPVTFKTLESLWAGAATKVTVEPLYAEKRDTALALPEDIKLGPALAGPKPPAELKGQVVLVGFWGGAHTNVLNRLDRLQGELGEYGLVVLCPHTYVRDDELVREDGEKRAPRVAVLKAAFVREGTSDFKTQPAGHVLVFDTAGRCVHRGSAYDADEPVRAAVGKALLTTAVGDDVPKAFKPVADAFAAGATPVAVIPKLIPLLTSADEATKTAAKKLHDRIMAPGQKVFDGARAGAKTDPLGSFLAAERVAADFKATPLGPKATALLTNLRGDKAVAAELKARAQAAEIEKTATKLRGQEGSFDPAAAEFQAKHRPALTQLKTQLDQLRKQHPNARATADAEKAAREFGVQ</sequence>
<name>A0A2Z3H5C9_9BACT</name>
<accession>A0A2Z3H5C9</accession>
<evidence type="ECO:0000256" key="2">
    <source>
        <dbReference type="SAM" id="SignalP"/>
    </source>
</evidence>
<feature type="chain" id="PRO_5016454433" evidence="2">
    <location>
        <begin position="19"/>
        <end position="583"/>
    </location>
</feature>